<dbReference type="Pfam" id="PF12802">
    <property type="entry name" value="MarR_2"/>
    <property type="match status" value="1"/>
</dbReference>
<accession>A0A3B0XQV0</accession>
<protein>
    <submittedName>
        <fullName evidence="2">Transcriptional regulator, MarR family</fullName>
    </submittedName>
</protein>
<reference evidence="2" key="1">
    <citation type="submission" date="2018-06" db="EMBL/GenBank/DDBJ databases">
        <authorList>
            <person name="Zhirakovskaya E."/>
        </authorList>
    </citation>
    <scope>NUCLEOTIDE SEQUENCE</scope>
</reference>
<dbReference type="GO" id="GO:0006950">
    <property type="term" value="P:response to stress"/>
    <property type="evidence" value="ECO:0007669"/>
    <property type="project" value="TreeGrafter"/>
</dbReference>
<feature type="domain" description="HTH marR-type" evidence="1">
    <location>
        <begin position="10"/>
        <end position="145"/>
    </location>
</feature>
<dbReference type="PANTHER" id="PTHR33164:SF44">
    <property type="entry name" value="TRANSCRIPTIONAL REGULATORY PROTEIN"/>
    <property type="match status" value="1"/>
</dbReference>
<dbReference type="InterPro" id="IPR036390">
    <property type="entry name" value="WH_DNA-bd_sf"/>
</dbReference>
<dbReference type="SMART" id="SM00347">
    <property type="entry name" value="HTH_MARR"/>
    <property type="match status" value="1"/>
</dbReference>
<organism evidence="2">
    <name type="scientific">hydrothermal vent metagenome</name>
    <dbReference type="NCBI Taxonomy" id="652676"/>
    <lineage>
        <taxon>unclassified sequences</taxon>
        <taxon>metagenomes</taxon>
        <taxon>ecological metagenomes</taxon>
    </lineage>
</organism>
<dbReference type="GO" id="GO:0003700">
    <property type="term" value="F:DNA-binding transcription factor activity"/>
    <property type="evidence" value="ECO:0007669"/>
    <property type="project" value="InterPro"/>
</dbReference>
<dbReference type="EMBL" id="UOFJ01000252">
    <property type="protein sequence ID" value="VAW67060.1"/>
    <property type="molecule type" value="Genomic_DNA"/>
</dbReference>
<dbReference type="AlphaFoldDB" id="A0A3B0XQV0"/>
<name>A0A3B0XQV0_9ZZZZ</name>
<dbReference type="Gene3D" id="1.10.10.10">
    <property type="entry name" value="Winged helix-like DNA-binding domain superfamily/Winged helix DNA-binding domain"/>
    <property type="match status" value="1"/>
</dbReference>
<sequence>MVDSKNSKKVDDLNQALEAIHFGFRALTAHPDERLAQMGYSRVHHRVLYFIARNSACSVNELLTVMGVSKQYLHRPLRQLAQAGYVAFKTDCTDRRVKRLSLTPRGGVLEFELSDDQRTRFECVFQQAGPRAEAGWRKVMRLLADSVKE</sequence>
<dbReference type="InterPro" id="IPR039422">
    <property type="entry name" value="MarR/SlyA-like"/>
</dbReference>
<dbReference type="SUPFAM" id="SSF46785">
    <property type="entry name" value="Winged helix' DNA-binding domain"/>
    <property type="match status" value="1"/>
</dbReference>
<evidence type="ECO:0000259" key="1">
    <source>
        <dbReference type="PROSITE" id="PS50995"/>
    </source>
</evidence>
<dbReference type="InterPro" id="IPR000835">
    <property type="entry name" value="HTH_MarR-typ"/>
</dbReference>
<evidence type="ECO:0000313" key="2">
    <source>
        <dbReference type="EMBL" id="VAW67060.1"/>
    </source>
</evidence>
<proteinExistence type="predicted"/>
<gene>
    <name evidence="2" type="ORF">MNBD_GAMMA10-393</name>
</gene>
<dbReference type="PANTHER" id="PTHR33164">
    <property type="entry name" value="TRANSCRIPTIONAL REGULATOR, MARR FAMILY"/>
    <property type="match status" value="1"/>
</dbReference>
<dbReference type="PROSITE" id="PS50995">
    <property type="entry name" value="HTH_MARR_2"/>
    <property type="match status" value="1"/>
</dbReference>
<dbReference type="InterPro" id="IPR036388">
    <property type="entry name" value="WH-like_DNA-bd_sf"/>
</dbReference>